<evidence type="ECO:0000313" key="6">
    <source>
        <dbReference type="EMBL" id="SDU37507.1"/>
    </source>
</evidence>
<dbReference type="OrthoDB" id="9807558at2"/>
<dbReference type="SUPFAM" id="SSF55781">
    <property type="entry name" value="GAF domain-like"/>
    <property type="match status" value="1"/>
</dbReference>
<evidence type="ECO:0000256" key="3">
    <source>
        <dbReference type="ARBA" id="ARBA00023163"/>
    </source>
</evidence>
<dbReference type="PANTHER" id="PTHR30136:SF33">
    <property type="entry name" value="TRANSCRIPTIONAL REGULATORY PROTEIN"/>
    <property type="match status" value="1"/>
</dbReference>
<evidence type="ECO:0000256" key="2">
    <source>
        <dbReference type="ARBA" id="ARBA00023125"/>
    </source>
</evidence>
<accession>A0A1H2I025</accession>
<dbReference type="SMART" id="SM00346">
    <property type="entry name" value="HTH_ICLR"/>
    <property type="match status" value="1"/>
</dbReference>
<keyword evidence="3" id="KW-0804">Transcription</keyword>
<dbReference type="InterPro" id="IPR036390">
    <property type="entry name" value="WH_DNA-bd_sf"/>
</dbReference>
<dbReference type="Pfam" id="PF01614">
    <property type="entry name" value="IclR_C"/>
    <property type="match status" value="1"/>
</dbReference>
<dbReference type="InterPro" id="IPR005471">
    <property type="entry name" value="Tscrpt_reg_IclR_N"/>
</dbReference>
<evidence type="ECO:0000313" key="7">
    <source>
        <dbReference type="Proteomes" id="UP000243924"/>
    </source>
</evidence>
<organism evidence="6 7">
    <name type="scientific">Halopseudomonas salegens</name>
    <dbReference type="NCBI Taxonomy" id="1434072"/>
    <lineage>
        <taxon>Bacteria</taxon>
        <taxon>Pseudomonadati</taxon>
        <taxon>Pseudomonadota</taxon>
        <taxon>Gammaproteobacteria</taxon>
        <taxon>Pseudomonadales</taxon>
        <taxon>Pseudomonadaceae</taxon>
        <taxon>Halopseudomonas</taxon>
    </lineage>
</organism>
<reference evidence="7" key="1">
    <citation type="submission" date="2016-10" db="EMBL/GenBank/DDBJ databases">
        <authorList>
            <person name="Varghese N."/>
            <person name="Submissions S."/>
        </authorList>
    </citation>
    <scope>NUCLEOTIDE SEQUENCE [LARGE SCALE GENOMIC DNA]</scope>
    <source>
        <strain evidence="7">CECT 8338</strain>
    </source>
</reference>
<dbReference type="GO" id="GO:0003677">
    <property type="term" value="F:DNA binding"/>
    <property type="evidence" value="ECO:0007669"/>
    <property type="project" value="UniProtKB-KW"/>
</dbReference>
<dbReference type="InterPro" id="IPR014757">
    <property type="entry name" value="Tscrpt_reg_IclR_C"/>
</dbReference>
<gene>
    <name evidence="6" type="ORF">SAMN05216210_3451</name>
</gene>
<name>A0A1H2I025_9GAMM</name>
<evidence type="ECO:0000259" key="4">
    <source>
        <dbReference type="PROSITE" id="PS51077"/>
    </source>
</evidence>
<keyword evidence="2" id="KW-0238">DNA-binding</keyword>
<dbReference type="EMBL" id="LT629787">
    <property type="protein sequence ID" value="SDU37507.1"/>
    <property type="molecule type" value="Genomic_DNA"/>
</dbReference>
<dbReference type="RefSeq" id="WP_092389308.1">
    <property type="nucleotide sequence ID" value="NZ_LT629787.1"/>
</dbReference>
<dbReference type="SUPFAM" id="SSF46785">
    <property type="entry name" value="Winged helix' DNA-binding domain"/>
    <property type="match status" value="1"/>
</dbReference>
<keyword evidence="1" id="KW-0805">Transcription regulation</keyword>
<dbReference type="PANTHER" id="PTHR30136">
    <property type="entry name" value="HELIX-TURN-HELIX TRANSCRIPTIONAL REGULATOR, ICLR FAMILY"/>
    <property type="match status" value="1"/>
</dbReference>
<dbReference type="AlphaFoldDB" id="A0A1H2I025"/>
<sequence>MNDDLETSPATPAEPKDRKFVEALSRGLDVLRAFSQGAVVMGNQDIARITGLPKPTVSRMTYTLTKLGYLSYSPQLEKYQLDSGVLALGYAYVSNLRVRQLAKPYMDEFARTTNTSVGLTCRDRLSMIYVENCRPAETTSLRMDVGVRLPLATTAAGRAYLAAMKDEERAHVLAAIESRNPEQWPEWRAQLDDCFEDFRQHGFCLSLGNWDRNVNAAGVPLYLQDGTIMALTCGAPSYLVSEEKVKNQLAHQLAMLARDIERLGV</sequence>
<keyword evidence="7" id="KW-1185">Reference proteome</keyword>
<dbReference type="PROSITE" id="PS51077">
    <property type="entry name" value="HTH_ICLR"/>
    <property type="match status" value="1"/>
</dbReference>
<evidence type="ECO:0000256" key="1">
    <source>
        <dbReference type="ARBA" id="ARBA00023015"/>
    </source>
</evidence>
<feature type="domain" description="HTH iclR-type" evidence="4">
    <location>
        <begin position="21"/>
        <end position="83"/>
    </location>
</feature>
<dbReference type="PROSITE" id="PS51078">
    <property type="entry name" value="ICLR_ED"/>
    <property type="match status" value="1"/>
</dbReference>
<proteinExistence type="predicted"/>
<dbReference type="Pfam" id="PF09339">
    <property type="entry name" value="HTH_IclR"/>
    <property type="match status" value="1"/>
</dbReference>
<feature type="domain" description="IclR-ED" evidence="5">
    <location>
        <begin position="84"/>
        <end position="265"/>
    </location>
</feature>
<dbReference type="InterPro" id="IPR050707">
    <property type="entry name" value="HTH_MetabolicPath_Reg"/>
</dbReference>
<dbReference type="STRING" id="1434072.SAMN05216210_3451"/>
<evidence type="ECO:0000259" key="5">
    <source>
        <dbReference type="PROSITE" id="PS51078"/>
    </source>
</evidence>
<dbReference type="GO" id="GO:0045892">
    <property type="term" value="P:negative regulation of DNA-templated transcription"/>
    <property type="evidence" value="ECO:0007669"/>
    <property type="project" value="TreeGrafter"/>
</dbReference>
<protein>
    <submittedName>
        <fullName evidence="6">Transcriptional regulator, IclR family</fullName>
    </submittedName>
</protein>
<dbReference type="Proteomes" id="UP000243924">
    <property type="component" value="Chromosome I"/>
</dbReference>
<dbReference type="GO" id="GO:0003700">
    <property type="term" value="F:DNA-binding transcription factor activity"/>
    <property type="evidence" value="ECO:0007669"/>
    <property type="project" value="TreeGrafter"/>
</dbReference>
<dbReference type="InterPro" id="IPR029016">
    <property type="entry name" value="GAF-like_dom_sf"/>
</dbReference>
<dbReference type="Gene3D" id="1.10.10.10">
    <property type="entry name" value="Winged helix-like DNA-binding domain superfamily/Winged helix DNA-binding domain"/>
    <property type="match status" value="1"/>
</dbReference>
<dbReference type="Gene3D" id="3.30.450.40">
    <property type="match status" value="1"/>
</dbReference>
<dbReference type="InterPro" id="IPR036388">
    <property type="entry name" value="WH-like_DNA-bd_sf"/>
</dbReference>